<dbReference type="OrthoDB" id="10259785at2759"/>
<keyword evidence="3" id="KW-0687">Ribonucleoprotein</keyword>
<dbReference type="PANTHER" id="PTHR19431">
    <property type="entry name" value="60S RIBOSOMAL PROTEIN L4"/>
    <property type="match status" value="1"/>
</dbReference>
<dbReference type="InterPro" id="IPR025755">
    <property type="entry name" value="Ribos_uL4_C_dom"/>
</dbReference>
<evidence type="ECO:0000256" key="3">
    <source>
        <dbReference type="ARBA" id="ARBA00023274"/>
    </source>
</evidence>
<dbReference type="AlphaFoldDB" id="A0A8H6WSN3"/>
<name>A0A8H6WSN3_9AGAR</name>
<accession>A0A8H6WSN3</accession>
<dbReference type="InterPro" id="IPR023574">
    <property type="entry name" value="Ribosomal_uL4_dom_sf"/>
</dbReference>
<evidence type="ECO:0000256" key="4">
    <source>
        <dbReference type="SAM" id="MobiDB-lite"/>
    </source>
</evidence>
<comment type="similarity">
    <text evidence="1">Belongs to the universal ribosomal protein uL4 family.</text>
</comment>
<feature type="region of interest" description="Disordered" evidence="4">
    <location>
        <begin position="178"/>
        <end position="197"/>
    </location>
</feature>
<dbReference type="EMBL" id="JACAZI010000035">
    <property type="protein sequence ID" value="KAF7328517.1"/>
    <property type="molecule type" value="Genomic_DNA"/>
</dbReference>
<dbReference type="InterPro" id="IPR045240">
    <property type="entry name" value="Ribosomal_uL4_euk/arch"/>
</dbReference>
<dbReference type="Proteomes" id="UP000620124">
    <property type="component" value="Unassembled WGS sequence"/>
</dbReference>
<dbReference type="SUPFAM" id="SSF52166">
    <property type="entry name" value="Ribosomal protein L4"/>
    <property type="match status" value="1"/>
</dbReference>
<keyword evidence="7" id="KW-1185">Reference proteome</keyword>
<evidence type="ECO:0000256" key="1">
    <source>
        <dbReference type="ARBA" id="ARBA00010528"/>
    </source>
</evidence>
<protein>
    <submittedName>
        <fullName evidence="6">60S ribosomal protein L4/L1/L2</fullName>
    </submittedName>
</protein>
<keyword evidence="2 6" id="KW-0689">Ribosomal protein</keyword>
<gene>
    <name evidence="6" type="ORF">MVEN_02539000</name>
</gene>
<dbReference type="Pfam" id="PF14374">
    <property type="entry name" value="Ribos_L4_asso_C"/>
    <property type="match status" value="1"/>
</dbReference>
<evidence type="ECO:0000313" key="7">
    <source>
        <dbReference type="Proteomes" id="UP000620124"/>
    </source>
</evidence>
<dbReference type="GO" id="GO:0003735">
    <property type="term" value="F:structural constituent of ribosome"/>
    <property type="evidence" value="ECO:0007669"/>
    <property type="project" value="InterPro"/>
</dbReference>
<evidence type="ECO:0000259" key="5">
    <source>
        <dbReference type="Pfam" id="PF14374"/>
    </source>
</evidence>
<comment type="caution">
    <text evidence="6">The sequence shown here is derived from an EMBL/GenBank/DDBJ whole genome shotgun (WGS) entry which is preliminary data.</text>
</comment>
<feature type="domain" description="Large ribosomal subunit protein uL4 C-terminal" evidence="5">
    <location>
        <begin position="119"/>
        <end position="177"/>
    </location>
</feature>
<evidence type="ECO:0000256" key="2">
    <source>
        <dbReference type="ARBA" id="ARBA00022980"/>
    </source>
</evidence>
<dbReference type="Gene3D" id="3.40.1370.10">
    <property type="match status" value="1"/>
</dbReference>
<organism evidence="6 7">
    <name type="scientific">Mycena venus</name>
    <dbReference type="NCBI Taxonomy" id="2733690"/>
    <lineage>
        <taxon>Eukaryota</taxon>
        <taxon>Fungi</taxon>
        <taxon>Dikarya</taxon>
        <taxon>Basidiomycota</taxon>
        <taxon>Agaricomycotina</taxon>
        <taxon>Agaricomycetes</taxon>
        <taxon>Agaricomycetidae</taxon>
        <taxon>Agaricales</taxon>
        <taxon>Marasmiineae</taxon>
        <taxon>Mycenaceae</taxon>
        <taxon>Mycena</taxon>
    </lineage>
</organism>
<proteinExistence type="inferred from homology"/>
<sequence>MKAVSASIPRVGGLDTHRAGQPPLEICAVADASPSLVLTRGHRIEQIEVVPSSSPTPAPLKSLNAYADVIKRRGPLILYNKNNGIVKAFRNLPGVELVNTDLLDEVFGTFDKVSTHKRDYLLLTSKISNPDVTYLINSDEIKSVKADNPLINKVVLSRLNPYAKTIQMHEIFKQERLTKSAKPKQPSEAITANLFAP</sequence>
<dbReference type="GO" id="GO:1990904">
    <property type="term" value="C:ribonucleoprotein complex"/>
    <property type="evidence" value="ECO:0007669"/>
    <property type="project" value="UniProtKB-KW"/>
</dbReference>
<evidence type="ECO:0000313" key="6">
    <source>
        <dbReference type="EMBL" id="KAF7328517.1"/>
    </source>
</evidence>
<dbReference type="GO" id="GO:0005840">
    <property type="term" value="C:ribosome"/>
    <property type="evidence" value="ECO:0007669"/>
    <property type="project" value="UniProtKB-KW"/>
</dbReference>
<dbReference type="GO" id="GO:0006412">
    <property type="term" value="P:translation"/>
    <property type="evidence" value="ECO:0007669"/>
    <property type="project" value="InterPro"/>
</dbReference>
<reference evidence="6" key="1">
    <citation type="submission" date="2020-05" db="EMBL/GenBank/DDBJ databases">
        <title>Mycena genomes resolve the evolution of fungal bioluminescence.</title>
        <authorList>
            <person name="Tsai I.J."/>
        </authorList>
    </citation>
    <scope>NUCLEOTIDE SEQUENCE</scope>
    <source>
        <strain evidence="6">CCC161011</strain>
    </source>
</reference>